<accession>A0AAD7L2D6</accession>
<feature type="non-terminal residue" evidence="1">
    <location>
        <position position="1"/>
    </location>
</feature>
<name>A0AAD7L2D6_QUISA</name>
<organism evidence="1 2">
    <name type="scientific">Quillaja saponaria</name>
    <name type="common">Soap bark tree</name>
    <dbReference type="NCBI Taxonomy" id="32244"/>
    <lineage>
        <taxon>Eukaryota</taxon>
        <taxon>Viridiplantae</taxon>
        <taxon>Streptophyta</taxon>
        <taxon>Embryophyta</taxon>
        <taxon>Tracheophyta</taxon>
        <taxon>Spermatophyta</taxon>
        <taxon>Magnoliopsida</taxon>
        <taxon>eudicotyledons</taxon>
        <taxon>Gunneridae</taxon>
        <taxon>Pentapetalae</taxon>
        <taxon>rosids</taxon>
        <taxon>fabids</taxon>
        <taxon>Fabales</taxon>
        <taxon>Quillajaceae</taxon>
        <taxon>Quillaja</taxon>
    </lineage>
</organism>
<sequence>KAKLDHNTKYPLSLISRNINLYHKKLCVASKIERWAPLATVTIESYRLVHVLLDSSKLSPCAPLLNSNSLLQTNLSIYLSVTQAIFKFSTLNDDVYHELQKGYG</sequence>
<dbReference type="EMBL" id="JARAOO010000011">
    <property type="protein sequence ID" value="KAJ7950253.1"/>
    <property type="molecule type" value="Genomic_DNA"/>
</dbReference>
<keyword evidence="2" id="KW-1185">Reference proteome</keyword>
<protein>
    <submittedName>
        <fullName evidence="1">Uncharacterized protein</fullName>
    </submittedName>
</protein>
<evidence type="ECO:0000313" key="2">
    <source>
        <dbReference type="Proteomes" id="UP001163823"/>
    </source>
</evidence>
<evidence type="ECO:0000313" key="1">
    <source>
        <dbReference type="EMBL" id="KAJ7950253.1"/>
    </source>
</evidence>
<comment type="caution">
    <text evidence="1">The sequence shown here is derived from an EMBL/GenBank/DDBJ whole genome shotgun (WGS) entry which is preliminary data.</text>
</comment>
<dbReference type="AlphaFoldDB" id="A0AAD7L2D6"/>
<dbReference type="KEGG" id="qsa:O6P43_026466"/>
<dbReference type="Proteomes" id="UP001163823">
    <property type="component" value="Chromosome 11"/>
</dbReference>
<proteinExistence type="predicted"/>
<reference evidence="1" key="1">
    <citation type="journal article" date="2023" name="Science">
        <title>Elucidation of the pathway for biosynthesis of saponin adjuvants from the soapbark tree.</title>
        <authorList>
            <person name="Reed J."/>
            <person name="Orme A."/>
            <person name="El-Demerdash A."/>
            <person name="Owen C."/>
            <person name="Martin L.B.B."/>
            <person name="Misra R.C."/>
            <person name="Kikuchi S."/>
            <person name="Rejzek M."/>
            <person name="Martin A.C."/>
            <person name="Harkess A."/>
            <person name="Leebens-Mack J."/>
            <person name="Louveau T."/>
            <person name="Stephenson M.J."/>
            <person name="Osbourn A."/>
        </authorList>
    </citation>
    <scope>NUCLEOTIDE SEQUENCE</scope>
    <source>
        <strain evidence="1">S10</strain>
    </source>
</reference>
<gene>
    <name evidence="1" type="ORF">O6P43_026466</name>
</gene>